<dbReference type="EMBL" id="JAUFRC010000001">
    <property type="protein sequence ID" value="MDN3712533.1"/>
    <property type="molecule type" value="Genomic_DNA"/>
</dbReference>
<keyword evidence="3" id="KW-1185">Reference proteome</keyword>
<dbReference type="Proteomes" id="UP001243846">
    <property type="component" value="Unassembled WGS sequence"/>
</dbReference>
<feature type="compositionally biased region" description="Polar residues" evidence="1">
    <location>
        <begin position="104"/>
        <end position="114"/>
    </location>
</feature>
<evidence type="ECO:0000313" key="3">
    <source>
        <dbReference type="Proteomes" id="UP001243846"/>
    </source>
</evidence>
<organism evidence="2 3">
    <name type="scientific">Paracoccus cavernae</name>
    <dbReference type="NCBI Taxonomy" id="1571207"/>
    <lineage>
        <taxon>Bacteria</taxon>
        <taxon>Pseudomonadati</taxon>
        <taxon>Pseudomonadota</taxon>
        <taxon>Alphaproteobacteria</taxon>
        <taxon>Rhodobacterales</taxon>
        <taxon>Paracoccaceae</taxon>
        <taxon>Paracoccus</taxon>
    </lineage>
</organism>
<feature type="compositionally biased region" description="Low complexity" evidence="1">
    <location>
        <begin position="91"/>
        <end position="103"/>
    </location>
</feature>
<feature type="region of interest" description="Disordered" evidence="1">
    <location>
        <begin position="91"/>
        <end position="114"/>
    </location>
</feature>
<sequence>MKKSLGVLLAFGLAGLQFVAVLAVVFSSYVTSERALIEHARDLLRDVGINTIEHSKGFLSPRRARRSWRRGSRRTRSSRATIHSCLKSFCSSSSRSRRNSPASITATRPAISSW</sequence>
<comment type="caution">
    <text evidence="2">The sequence shown here is derived from an EMBL/GenBank/DDBJ whole genome shotgun (WGS) entry which is preliminary data.</text>
</comment>
<protein>
    <submittedName>
        <fullName evidence="2">Uncharacterized protein</fullName>
    </submittedName>
</protein>
<reference evidence="3" key="1">
    <citation type="journal article" date="2019" name="Int. J. Syst. Evol. Microbiol.">
        <title>The Global Catalogue of Microorganisms (GCM) 10K type strain sequencing project: providing services to taxonomists for standard genome sequencing and annotation.</title>
        <authorList>
            <consortium name="The Broad Institute Genomics Platform"/>
            <consortium name="The Broad Institute Genome Sequencing Center for Infectious Disease"/>
            <person name="Wu L."/>
            <person name="Ma J."/>
        </authorList>
    </citation>
    <scope>NUCLEOTIDE SEQUENCE [LARGE SCALE GENOMIC DNA]</scope>
    <source>
        <strain evidence="3">CECT 8482</strain>
    </source>
</reference>
<gene>
    <name evidence="2" type="ORF">QWZ10_13620</name>
</gene>
<name>A0ABT8D6X5_9RHOB</name>
<proteinExistence type="predicted"/>
<evidence type="ECO:0000313" key="2">
    <source>
        <dbReference type="EMBL" id="MDN3712533.1"/>
    </source>
</evidence>
<evidence type="ECO:0000256" key="1">
    <source>
        <dbReference type="SAM" id="MobiDB-lite"/>
    </source>
</evidence>
<accession>A0ABT8D6X5</accession>